<sequence length="295" mass="32733">METLRIGAVRIDNVVEMDIAFEPEWLLHQAGAADVVANYEALGPRLVDRDTGQLKLVVQSYLLRTPQRTILIDTCTGNRRQRPSVPFFHMLETSYIERLRATVAPEEVDMVVCSHLHVDHVGWNVRQDGAGFVPTFPNATYVFNEAEYCWWRDVHARGAGTPQAKASFLECVEPLVRAGRAQLVPSDHVLERGPDLEIRLEELPGHTLHQVGVHIRSGGRHAFFTADAVHHAIQFAHPGWRSRPDTDPGLGEATVRRLIATYADSDTIILTGHSPAPTACRLVRAGAAARLVWAA</sequence>
<keyword evidence="3" id="KW-0378">Hydrolase</keyword>
<name>A0A916UM32_9HYPH</name>
<evidence type="ECO:0000256" key="3">
    <source>
        <dbReference type="ARBA" id="ARBA00022801"/>
    </source>
</evidence>
<organism evidence="6 7">
    <name type="scientific">Chelatococcus reniformis</name>
    <dbReference type="NCBI Taxonomy" id="1494448"/>
    <lineage>
        <taxon>Bacteria</taxon>
        <taxon>Pseudomonadati</taxon>
        <taxon>Pseudomonadota</taxon>
        <taxon>Alphaproteobacteria</taxon>
        <taxon>Hyphomicrobiales</taxon>
        <taxon>Chelatococcaceae</taxon>
        <taxon>Chelatococcus</taxon>
    </lineage>
</organism>
<dbReference type="PANTHER" id="PTHR42978">
    <property type="entry name" value="QUORUM-QUENCHING LACTONASE YTNP-RELATED-RELATED"/>
    <property type="match status" value="1"/>
</dbReference>
<dbReference type="GO" id="GO:0016787">
    <property type="term" value="F:hydrolase activity"/>
    <property type="evidence" value="ECO:0007669"/>
    <property type="project" value="UniProtKB-KW"/>
</dbReference>
<evidence type="ECO:0000313" key="7">
    <source>
        <dbReference type="Proteomes" id="UP000637002"/>
    </source>
</evidence>
<dbReference type="InterPro" id="IPR001279">
    <property type="entry name" value="Metallo-B-lactamas"/>
</dbReference>
<comment type="caution">
    <text evidence="6">The sequence shown here is derived from an EMBL/GenBank/DDBJ whole genome shotgun (WGS) entry which is preliminary data.</text>
</comment>
<protein>
    <submittedName>
        <fullName evidence="6">MBL fold metallo-hydrolase</fullName>
    </submittedName>
</protein>
<keyword evidence="4" id="KW-0862">Zinc</keyword>
<keyword evidence="2" id="KW-0479">Metal-binding</keyword>
<dbReference type="InterPro" id="IPR051013">
    <property type="entry name" value="MBL_superfamily_lactonases"/>
</dbReference>
<comment type="similarity">
    <text evidence="1">Belongs to the metallo-beta-lactamase superfamily.</text>
</comment>
<keyword evidence="7" id="KW-1185">Reference proteome</keyword>
<evidence type="ECO:0000256" key="1">
    <source>
        <dbReference type="ARBA" id="ARBA00007749"/>
    </source>
</evidence>
<reference evidence="6" key="2">
    <citation type="submission" date="2020-09" db="EMBL/GenBank/DDBJ databases">
        <authorList>
            <person name="Sun Q."/>
            <person name="Zhou Y."/>
        </authorList>
    </citation>
    <scope>NUCLEOTIDE SEQUENCE</scope>
    <source>
        <strain evidence="6">CGMCC 1.12919</strain>
    </source>
</reference>
<evidence type="ECO:0000256" key="2">
    <source>
        <dbReference type="ARBA" id="ARBA00022723"/>
    </source>
</evidence>
<evidence type="ECO:0000259" key="5">
    <source>
        <dbReference type="SMART" id="SM00849"/>
    </source>
</evidence>
<evidence type="ECO:0000256" key="4">
    <source>
        <dbReference type="ARBA" id="ARBA00022833"/>
    </source>
</evidence>
<dbReference type="SMART" id="SM00849">
    <property type="entry name" value="Lactamase_B"/>
    <property type="match status" value="1"/>
</dbReference>
<dbReference type="AlphaFoldDB" id="A0A916UM32"/>
<dbReference type="Gene3D" id="3.60.15.10">
    <property type="entry name" value="Ribonuclease Z/Hydroxyacylglutathione hydrolase-like"/>
    <property type="match status" value="1"/>
</dbReference>
<feature type="domain" description="Metallo-beta-lactamase" evidence="5">
    <location>
        <begin position="57"/>
        <end position="273"/>
    </location>
</feature>
<dbReference type="PANTHER" id="PTHR42978:SF6">
    <property type="entry name" value="QUORUM-QUENCHING LACTONASE YTNP-RELATED"/>
    <property type="match status" value="1"/>
</dbReference>
<dbReference type="CDD" id="cd16277">
    <property type="entry name" value="metallo-hydrolase-like_MBL-fold"/>
    <property type="match status" value="1"/>
</dbReference>
<dbReference type="Pfam" id="PF00753">
    <property type="entry name" value="Lactamase_B"/>
    <property type="match status" value="1"/>
</dbReference>
<accession>A0A916UM32</accession>
<reference evidence="6" key="1">
    <citation type="journal article" date="2014" name="Int. J. Syst. Evol. Microbiol.">
        <title>Complete genome sequence of Corynebacterium casei LMG S-19264T (=DSM 44701T), isolated from a smear-ripened cheese.</title>
        <authorList>
            <consortium name="US DOE Joint Genome Institute (JGI-PGF)"/>
            <person name="Walter F."/>
            <person name="Albersmeier A."/>
            <person name="Kalinowski J."/>
            <person name="Ruckert C."/>
        </authorList>
    </citation>
    <scope>NUCLEOTIDE SEQUENCE</scope>
    <source>
        <strain evidence="6">CGMCC 1.12919</strain>
    </source>
</reference>
<gene>
    <name evidence="6" type="ORF">GCM10010994_40360</name>
</gene>
<dbReference type="EMBL" id="BMGG01000007">
    <property type="protein sequence ID" value="GGC78065.1"/>
    <property type="molecule type" value="Genomic_DNA"/>
</dbReference>
<dbReference type="InterPro" id="IPR036866">
    <property type="entry name" value="RibonucZ/Hydroxyglut_hydro"/>
</dbReference>
<dbReference type="GO" id="GO:0046872">
    <property type="term" value="F:metal ion binding"/>
    <property type="evidence" value="ECO:0007669"/>
    <property type="project" value="UniProtKB-KW"/>
</dbReference>
<dbReference type="SUPFAM" id="SSF56281">
    <property type="entry name" value="Metallo-hydrolase/oxidoreductase"/>
    <property type="match status" value="1"/>
</dbReference>
<evidence type="ECO:0000313" key="6">
    <source>
        <dbReference type="EMBL" id="GGC78065.1"/>
    </source>
</evidence>
<proteinExistence type="inferred from homology"/>
<dbReference type="RefSeq" id="WP_188610971.1">
    <property type="nucleotide sequence ID" value="NZ_BMGG01000007.1"/>
</dbReference>
<dbReference type="Proteomes" id="UP000637002">
    <property type="component" value="Unassembled WGS sequence"/>
</dbReference>